<evidence type="ECO:0000256" key="1">
    <source>
        <dbReference type="ARBA" id="ARBA00004141"/>
    </source>
</evidence>
<dbReference type="PANTHER" id="PTHR12570">
    <property type="match status" value="1"/>
</dbReference>
<evidence type="ECO:0000256" key="5">
    <source>
        <dbReference type="SAM" id="MobiDB-lite"/>
    </source>
</evidence>
<feature type="transmembrane region" description="Helical" evidence="6">
    <location>
        <begin position="96"/>
        <end position="116"/>
    </location>
</feature>
<feature type="region of interest" description="Disordered" evidence="5">
    <location>
        <begin position="357"/>
        <end position="381"/>
    </location>
</feature>
<feature type="transmembrane region" description="Helical" evidence="6">
    <location>
        <begin position="72"/>
        <end position="90"/>
    </location>
</feature>
<dbReference type="PANTHER" id="PTHR12570:SF92">
    <property type="entry name" value="SPICHTHYIN, ISOFORM B"/>
    <property type="match status" value="1"/>
</dbReference>
<evidence type="ECO:0000256" key="4">
    <source>
        <dbReference type="ARBA" id="ARBA00023136"/>
    </source>
</evidence>
<protein>
    <recommendedName>
        <fullName evidence="9">Magnesium transporter NIPA2</fullName>
    </recommendedName>
</protein>
<feature type="transmembrane region" description="Helical" evidence="6">
    <location>
        <begin position="160"/>
        <end position="182"/>
    </location>
</feature>
<evidence type="ECO:0000256" key="2">
    <source>
        <dbReference type="ARBA" id="ARBA00022692"/>
    </source>
</evidence>
<dbReference type="Pfam" id="PF05653">
    <property type="entry name" value="Mg_trans_NIPA"/>
    <property type="match status" value="1"/>
</dbReference>
<evidence type="ECO:0000256" key="3">
    <source>
        <dbReference type="ARBA" id="ARBA00022989"/>
    </source>
</evidence>
<evidence type="ECO:0000313" key="8">
    <source>
        <dbReference type="Proteomes" id="UP000054107"/>
    </source>
</evidence>
<feature type="transmembrane region" description="Helical" evidence="6">
    <location>
        <begin position="194"/>
        <end position="219"/>
    </location>
</feature>
<proteinExistence type="predicted"/>
<keyword evidence="8" id="KW-1185">Reference proteome</keyword>
<dbReference type="SUPFAM" id="SSF103481">
    <property type="entry name" value="Multidrug resistance efflux transporter EmrE"/>
    <property type="match status" value="1"/>
</dbReference>
<feature type="transmembrane region" description="Helical" evidence="6">
    <location>
        <begin position="231"/>
        <end position="250"/>
    </location>
</feature>
<dbReference type="EMBL" id="LN719426">
    <property type="protein sequence ID" value="CEP07874.1"/>
    <property type="molecule type" value="Genomic_DNA"/>
</dbReference>
<dbReference type="InterPro" id="IPR037185">
    <property type="entry name" value="EmrE-like"/>
</dbReference>
<evidence type="ECO:0000256" key="6">
    <source>
        <dbReference type="SAM" id="Phobius"/>
    </source>
</evidence>
<dbReference type="InterPro" id="IPR008521">
    <property type="entry name" value="Mg_trans_NIPA"/>
</dbReference>
<comment type="subcellular location">
    <subcellularLocation>
        <location evidence="1">Membrane</location>
        <topology evidence="1">Multi-pass membrane protein</topology>
    </subcellularLocation>
</comment>
<keyword evidence="3 6" id="KW-1133">Transmembrane helix</keyword>
<reference evidence="7 8" key="1">
    <citation type="submission" date="2014-09" db="EMBL/GenBank/DDBJ databases">
        <authorList>
            <person name="Ellenberger Sabrina"/>
        </authorList>
    </citation>
    <scope>NUCLEOTIDE SEQUENCE [LARGE SCALE GENOMIC DNA]</scope>
    <source>
        <strain evidence="7 8">CBS 412.66</strain>
    </source>
</reference>
<name>A0A0B7MY80_9FUNG</name>
<feature type="transmembrane region" description="Helical" evidence="6">
    <location>
        <begin position="262"/>
        <end position="283"/>
    </location>
</feature>
<feature type="transmembrane region" description="Helical" evidence="6">
    <location>
        <begin position="289"/>
        <end position="310"/>
    </location>
</feature>
<feature type="compositionally biased region" description="Basic and acidic residues" evidence="5">
    <location>
        <begin position="366"/>
        <end position="381"/>
    </location>
</feature>
<dbReference type="GO" id="GO:0016020">
    <property type="term" value="C:membrane"/>
    <property type="evidence" value="ECO:0007669"/>
    <property type="project" value="UniProtKB-SubCell"/>
</dbReference>
<dbReference type="GO" id="GO:0015095">
    <property type="term" value="F:magnesium ion transmembrane transporter activity"/>
    <property type="evidence" value="ECO:0007669"/>
    <property type="project" value="InterPro"/>
</dbReference>
<feature type="region of interest" description="Disordered" evidence="5">
    <location>
        <begin position="436"/>
        <end position="474"/>
    </location>
</feature>
<keyword evidence="4 6" id="KW-0472">Membrane</keyword>
<dbReference type="OrthoDB" id="6428174at2759"/>
<organism evidence="7 8">
    <name type="scientific">Parasitella parasitica</name>
    <dbReference type="NCBI Taxonomy" id="35722"/>
    <lineage>
        <taxon>Eukaryota</taxon>
        <taxon>Fungi</taxon>
        <taxon>Fungi incertae sedis</taxon>
        <taxon>Mucoromycota</taxon>
        <taxon>Mucoromycotina</taxon>
        <taxon>Mucoromycetes</taxon>
        <taxon>Mucorales</taxon>
        <taxon>Mucorineae</taxon>
        <taxon>Mucoraceae</taxon>
        <taxon>Parasitella</taxon>
    </lineage>
</organism>
<evidence type="ECO:0000313" key="7">
    <source>
        <dbReference type="EMBL" id="CEP07874.1"/>
    </source>
</evidence>
<gene>
    <name evidence="7" type="primary">PARPA_01183.1 scaffold 1359</name>
</gene>
<dbReference type="Proteomes" id="UP000054107">
    <property type="component" value="Unassembled WGS sequence"/>
</dbReference>
<evidence type="ECO:0008006" key="9">
    <source>
        <dbReference type="Google" id="ProtNLM"/>
    </source>
</evidence>
<accession>A0A0B7MY80</accession>
<sequence length="493" mass="54230">MNSTSGNSTANPLGLATDTHGSLYKLIGVTLAICSGVFIGSSFVFKKKGLLQSTEKSGGVAGEGYGYLKSPMWWTGMILMVVGEACNFVAYAFTQAILVTPLGALSVVLSAVLSSIFLKERLSFQGKVGCLQCVLGAIIIVMHAPEQGAADTSIETFKNLMLSVGFLVYACIAIVLSLFLVFYCGPRWGKTNMLVYISICSLIGSLSVVFTQGIGGAIVHSFAVENQFKNWFVYLVLILTLVTLAIEIIYLNKALNIFNTAVVTPTYYVTFTTLTIVSSIVFYRGFDASPVNIVTCVFGFLIICSGVALLQHSRSEKSRGEPALLSDTASPQESLLPVYDNEKYLTSEEEVNHIEHAEKGGSSSADQRHYSPHGRKDSSLWHRSRASIDDYKNVDLNYSRNQSFTENISLDTIKHEKTPHHDLVRDSVDMLVDHSFEESNSSSNSHKNRRAQDTLDSISSMRLGLNKKRGQDDRKGLIKKTNDYWDNDENHLI</sequence>
<keyword evidence="2 6" id="KW-0812">Transmembrane</keyword>
<feature type="transmembrane region" description="Helical" evidence="6">
    <location>
        <begin position="128"/>
        <end position="145"/>
    </location>
</feature>
<dbReference type="AlphaFoldDB" id="A0A0B7MY80"/>
<feature type="transmembrane region" description="Helical" evidence="6">
    <location>
        <begin position="23"/>
        <end position="45"/>
    </location>
</feature>